<organism evidence="2">
    <name type="scientific">Glycine soja</name>
    <name type="common">Wild soybean</name>
    <dbReference type="NCBI Taxonomy" id="3848"/>
    <lineage>
        <taxon>Eukaryota</taxon>
        <taxon>Viridiplantae</taxon>
        <taxon>Streptophyta</taxon>
        <taxon>Embryophyta</taxon>
        <taxon>Tracheophyta</taxon>
        <taxon>Spermatophyta</taxon>
        <taxon>Magnoliopsida</taxon>
        <taxon>eudicotyledons</taxon>
        <taxon>Gunneridae</taxon>
        <taxon>Pentapetalae</taxon>
        <taxon>rosids</taxon>
        <taxon>fabids</taxon>
        <taxon>Fabales</taxon>
        <taxon>Fabaceae</taxon>
        <taxon>Papilionoideae</taxon>
        <taxon>50 kb inversion clade</taxon>
        <taxon>NPAAA clade</taxon>
        <taxon>indigoferoid/millettioid clade</taxon>
        <taxon>Phaseoleae</taxon>
        <taxon>Glycine</taxon>
        <taxon>Glycine subgen. Soja</taxon>
    </lineage>
</organism>
<accession>A0A0B2PXN2</accession>
<evidence type="ECO:0000256" key="1">
    <source>
        <dbReference type="SAM" id="MobiDB-lite"/>
    </source>
</evidence>
<feature type="region of interest" description="Disordered" evidence="1">
    <location>
        <begin position="42"/>
        <end position="64"/>
    </location>
</feature>
<proteinExistence type="predicted"/>
<evidence type="ECO:0000313" key="2">
    <source>
        <dbReference type="EMBL" id="KHN12267.1"/>
    </source>
</evidence>
<dbReference type="EMBL" id="KN663228">
    <property type="protein sequence ID" value="KHN12267.1"/>
    <property type="molecule type" value="Genomic_DNA"/>
</dbReference>
<gene>
    <name evidence="2" type="ORF">glysoja_026159</name>
</gene>
<dbReference type="AlphaFoldDB" id="A0A0B2PXN2"/>
<protein>
    <submittedName>
        <fullName evidence="2">Uncharacterized protein</fullName>
    </submittedName>
</protein>
<dbReference type="Proteomes" id="UP000053555">
    <property type="component" value="Unassembled WGS sequence"/>
</dbReference>
<sequence>MGDVLSPFTISSPPPPSSPSTKNNSMPMLYYGLVVVGTAASHIQPRPPKTEPNAPRAAGAKYHA</sequence>
<feature type="region of interest" description="Disordered" evidence="1">
    <location>
        <begin position="1"/>
        <end position="24"/>
    </location>
</feature>
<name>A0A0B2PXN2_GLYSO</name>
<reference evidence="2" key="1">
    <citation type="submission" date="2014-07" db="EMBL/GenBank/DDBJ databases">
        <title>Identification of a novel salt tolerance gene in wild soybean by whole-genome sequencing.</title>
        <authorList>
            <person name="Lam H.-M."/>
            <person name="Qi X."/>
            <person name="Li M.-W."/>
            <person name="Liu X."/>
            <person name="Xie M."/>
            <person name="Ni M."/>
            <person name="Xu X."/>
        </authorList>
    </citation>
    <scope>NUCLEOTIDE SEQUENCE [LARGE SCALE GENOMIC DNA]</scope>
    <source>
        <tissue evidence="2">Root</tissue>
    </source>
</reference>